<keyword evidence="6" id="KW-0460">Magnesium</keyword>
<comment type="cofactor">
    <cofactor evidence="1">
        <name>Mg(2+)</name>
        <dbReference type="ChEBI" id="CHEBI:18420"/>
    </cofactor>
</comment>
<organism evidence="9 10">
    <name type="scientific">Asaia siamensis</name>
    <dbReference type="NCBI Taxonomy" id="110479"/>
    <lineage>
        <taxon>Bacteria</taxon>
        <taxon>Pseudomonadati</taxon>
        <taxon>Pseudomonadota</taxon>
        <taxon>Alphaproteobacteria</taxon>
        <taxon>Acetobacterales</taxon>
        <taxon>Acetobacteraceae</taxon>
        <taxon>Asaia</taxon>
    </lineage>
</organism>
<dbReference type="PANTHER" id="PTHR30001:SF1">
    <property type="entry name" value="RIBONUCLEASE E_G-LIKE PROTEIN, CHLOROPLASTIC"/>
    <property type="match status" value="1"/>
</dbReference>
<evidence type="ECO:0000256" key="2">
    <source>
        <dbReference type="ARBA" id="ARBA00022722"/>
    </source>
</evidence>
<evidence type="ECO:0000256" key="1">
    <source>
        <dbReference type="ARBA" id="ARBA00001946"/>
    </source>
</evidence>
<evidence type="ECO:0000256" key="5">
    <source>
        <dbReference type="ARBA" id="ARBA00022801"/>
    </source>
</evidence>
<dbReference type="PANTHER" id="PTHR30001">
    <property type="entry name" value="RIBONUCLEASE"/>
    <property type="match status" value="1"/>
</dbReference>
<protein>
    <recommendedName>
        <fullName evidence="8">RNA-binding protein AU-1/Ribonuclease E/G domain-containing protein</fullName>
    </recommendedName>
</protein>
<keyword evidence="2" id="KW-0540">Nuclease</keyword>
<evidence type="ECO:0000313" key="10">
    <source>
        <dbReference type="Proteomes" id="UP000637769"/>
    </source>
</evidence>
<dbReference type="EMBL" id="BMCH01000009">
    <property type="protein sequence ID" value="GGC40755.1"/>
    <property type="molecule type" value="Genomic_DNA"/>
</dbReference>
<evidence type="ECO:0000259" key="8">
    <source>
        <dbReference type="Pfam" id="PF10150"/>
    </source>
</evidence>
<keyword evidence="7" id="KW-0694">RNA-binding</keyword>
<keyword evidence="4" id="KW-0255">Endonuclease</keyword>
<dbReference type="Proteomes" id="UP000637769">
    <property type="component" value="Unassembled WGS sequence"/>
</dbReference>
<name>A0ABQ1ML21_9PROT</name>
<evidence type="ECO:0000256" key="4">
    <source>
        <dbReference type="ARBA" id="ARBA00022759"/>
    </source>
</evidence>
<proteinExistence type="predicted"/>
<accession>A0ABQ1ML21</accession>
<comment type="caution">
    <text evidence="9">The sequence shown here is derived from an EMBL/GenBank/DDBJ whole genome shotgun (WGS) entry which is preliminary data.</text>
</comment>
<dbReference type="Pfam" id="PF10150">
    <property type="entry name" value="RNase_E_G"/>
    <property type="match status" value="1"/>
</dbReference>
<sequence length="358" mass="37986">MKECRIAWSPGEARIAVCDGDDLIDFALWRPGMPDGYGDTHLVRVQKAAPALGGAFVTLADHSTGFLTGTHQEGALTAARVTRSAQNGKGLRLKPVSGKAPEGDTPRLVAYGPTPLEDIAARYPDLSLCCDDPALMAQIPAALKPRIERVPQAFDAVLEAYCDELATPQATLPNGLRATITPTPALTAIDLDDPSPDQRRQMDGFTANRNAFPALAREISLRNLSGAILIDPAGVPLRKRPALGSFLAAAFADDPMQPKMLGATSLGLLEVVRVRGRAPLHEALASPGGRGLSALRQILRDRSGRKAGGTPVLRASLGVVRALEADPEALAQFALCWGASLTLTMMPDYPDAYWSFAP</sequence>
<evidence type="ECO:0000313" key="9">
    <source>
        <dbReference type="EMBL" id="GGC40755.1"/>
    </source>
</evidence>
<gene>
    <name evidence="9" type="ORF">GCM10007207_27670</name>
</gene>
<keyword evidence="5" id="KW-0378">Hydrolase</keyword>
<keyword evidence="10" id="KW-1185">Reference proteome</keyword>
<dbReference type="RefSeq" id="WP_188427425.1">
    <property type="nucleotide sequence ID" value="NZ_BMCH01000009.1"/>
</dbReference>
<reference evidence="10" key="1">
    <citation type="journal article" date="2019" name="Int. J. Syst. Evol. Microbiol.">
        <title>The Global Catalogue of Microorganisms (GCM) 10K type strain sequencing project: providing services to taxonomists for standard genome sequencing and annotation.</title>
        <authorList>
            <consortium name="The Broad Institute Genomics Platform"/>
            <consortium name="The Broad Institute Genome Sequencing Center for Infectious Disease"/>
            <person name="Wu L."/>
            <person name="Ma J."/>
        </authorList>
    </citation>
    <scope>NUCLEOTIDE SEQUENCE [LARGE SCALE GENOMIC DNA]</scope>
    <source>
        <strain evidence="10">CCM 7132</strain>
    </source>
</reference>
<evidence type="ECO:0000256" key="3">
    <source>
        <dbReference type="ARBA" id="ARBA00022723"/>
    </source>
</evidence>
<evidence type="ECO:0000256" key="7">
    <source>
        <dbReference type="ARBA" id="ARBA00022884"/>
    </source>
</evidence>
<evidence type="ECO:0000256" key="6">
    <source>
        <dbReference type="ARBA" id="ARBA00022842"/>
    </source>
</evidence>
<feature type="domain" description="RNA-binding protein AU-1/Ribonuclease E/G" evidence="8">
    <location>
        <begin position="157"/>
        <end position="275"/>
    </location>
</feature>
<dbReference type="InterPro" id="IPR004659">
    <property type="entry name" value="RNase_E/G"/>
</dbReference>
<dbReference type="InterPro" id="IPR019307">
    <property type="entry name" value="RNA-bd_AU-1/RNase_E/G"/>
</dbReference>
<keyword evidence="3" id="KW-0479">Metal-binding</keyword>